<keyword evidence="3" id="KW-1185">Reference proteome</keyword>
<dbReference type="CDD" id="cd02440">
    <property type="entry name" value="AdoMet_MTases"/>
    <property type="match status" value="1"/>
</dbReference>
<dbReference type="InterPro" id="IPR029063">
    <property type="entry name" value="SAM-dependent_MTases_sf"/>
</dbReference>
<dbReference type="PANTHER" id="PTHR43861">
    <property type="entry name" value="TRANS-ACONITATE 2-METHYLTRANSFERASE-RELATED"/>
    <property type="match status" value="1"/>
</dbReference>
<dbReference type="EC" id="2.1.1.-" evidence="2"/>
<evidence type="ECO:0000313" key="2">
    <source>
        <dbReference type="EMBL" id="MDO1559727.1"/>
    </source>
</evidence>
<dbReference type="GO" id="GO:0008168">
    <property type="term" value="F:methyltransferase activity"/>
    <property type="evidence" value="ECO:0007669"/>
    <property type="project" value="UniProtKB-KW"/>
</dbReference>
<dbReference type="Pfam" id="PF13489">
    <property type="entry name" value="Methyltransf_23"/>
    <property type="match status" value="1"/>
</dbReference>
<comment type="caution">
    <text evidence="2">The sequence shown here is derived from an EMBL/GenBank/DDBJ whole genome shotgun (WGS) entry which is preliminary data.</text>
</comment>
<dbReference type="SUPFAM" id="SSF53335">
    <property type="entry name" value="S-adenosyl-L-methionine-dependent methyltransferases"/>
    <property type="match status" value="1"/>
</dbReference>
<organism evidence="2 3">
    <name type="scientific">Peiella sedimenti</name>
    <dbReference type="NCBI Taxonomy" id="3061083"/>
    <lineage>
        <taxon>Bacteria</taxon>
        <taxon>Pseudomonadati</taxon>
        <taxon>Pseudomonadota</taxon>
        <taxon>Alphaproteobacteria</taxon>
        <taxon>Caulobacterales</taxon>
        <taxon>Caulobacteraceae</taxon>
        <taxon>Peiella</taxon>
    </lineage>
</organism>
<evidence type="ECO:0000256" key="1">
    <source>
        <dbReference type="SAM" id="MobiDB-lite"/>
    </source>
</evidence>
<evidence type="ECO:0000313" key="3">
    <source>
        <dbReference type="Proteomes" id="UP001169063"/>
    </source>
</evidence>
<accession>A0ABT8SMD5</accession>
<protein>
    <submittedName>
        <fullName evidence="2">Class I SAM-dependent methyltransferase</fullName>
        <ecNumber evidence="2">2.1.1.-</ecNumber>
    </submittedName>
</protein>
<reference evidence="2" key="1">
    <citation type="submission" date="2023-07" db="EMBL/GenBank/DDBJ databases">
        <title>Brevundimonas soil sp. nov., isolated from the soil of chemical plant.</title>
        <authorList>
            <person name="Wu N."/>
        </authorList>
    </citation>
    <scope>NUCLEOTIDE SEQUENCE</scope>
    <source>
        <strain evidence="2">XZ-24</strain>
    </source>
</reference>
<keyword evidence="2" id="KW-0489">Methyltransferase</keyword>
<sequence length="250" mass="27688">MAKVNGSANGHAGYAERTHRDPNPLKRWVQGRRLEDALRWAERRGEPSRIVDFGCGDGELCRRAAQRWPGCEVVGFEPAAELRAQATAAGIEGVRYVEAEAQLPEAWADVVFCTEVFEHLPDAETETALREIHRILSPDGRVVIGVPVEVGPPAAAKGLFRMLRRWGDEDARPGPVLAAMAGRPKKSRFRDWIAPGRAYFPHHIGFDHRPLIRRLAPLFRVEQVAGSPLAALPVWLNSEAYIVARRAGDA</sequence>
<feature type="region of interest" description="Disordered" evidence="1">
    <location>
        <begin position="1"/>
        <end position="22"/>
    </location>
</feature>
<dbReference type="PANTHER" id="PTHR43861:SF1">
    <property type="entry name" value="TRANS-ACONITATE 2-METHYLTRANSFERASE"/>
    <property type="match status" value="1"/>
</dbReference>
<gene>
    <name evidence="2" type="ORF">Q0812_09845</name>
</gene>
<name>A0ABT8SMD5_9CAUL</name>
<dbReference type="Proteomes" id="UP001169063">
    <property type="component" value="Unassembled WGS sequence"/>
</dbReference>
<dbReference type="Gene3D" id="3.40.50.150">
    <property type="entry name" value="Vaccinia Virus protein VP39"/>
    <property type="match status" value="1"/>
</dbReference>
<keyword evidence="2" id="KW-0808">Transferase</keyword>
<dbReference type="EMBL" id="JAUKTR010000004">
    <property type="protein sequence ID" value="MDO1559727.1"/>
    <property type="molecule type" value="Genomic_DNA"/>
</dbReference>
<proteinExistence type="predicted"/>
<dbReference type="RefSeq" id="WP_302110162.1">
    <property type="nucleotide sequence ID" value="NZ_JAUKTR010000004.1"/>
</dbReference>
<dbReference type="GO" id="GO:0032259">
    <property type="term" value="P:methylation"/>
    <property type="evidence" value="ECO:0007669"/>
    <property type="project" value="UniProtKB-KW"/>
</dbReference>